<dbReference type="KEGG" id="bvi:Bcep1808_7750"/>
<accession>A4JWG7</accession>
<proteinExistence type="predicted"/>
<geneLocation type="plasmid" evidence="1 2">
    <name>pBVIE05</name>
</geneLocation>
<gene>
    <name evidence="1" type="ordered locus">Bcep1808_7750</name>
</gene>
<keyword evidence="1" id="KW-0614">Plasmid</keyword>
<name>A4JWG7_BURVG</name>
<evidence type="ECO:0000313" key="2">
    <source>
        <dbReference type="Proteomes" id="UP000002287"/>
    </source>
</evidence>
<dbReference type="HOGENOM" id="CLU_149290_2_2_4"/>
<dbReference type="Pfam" id="PF04365">
    <property type="entry name" value="BrnT_toxin"/>
    <property type="match status" value="1"/>
</dbReference>
<sequence length="92" mass="10601">MEITFDPAKDATNKRKHGCSLADAARFDWDTLIYEVDSRFDYGETRYRGLGYIGDRLHQVGFTFEGEAFRAISLRKANRREVRAYEQGNAST</sequence>
<dbReference type="EMBL" id="CP000621">
    <property type="protein sequence ID" value="ABO60620.1"/>
    <property type="molecule type" value="Genomic_DNA"/>
</dbReference>
<reference evidence="1 2" key="1">
    <citation type="submission" date="2007-03" db="EMBL/GenBank/DDBJ databases">
        <title>Complete sequence of plasmid pBVIE05 of Burkholderia vietnamiensis G4.</title>
        <authorList>
            <consortium name="US DOE Joint Genome Institute"/>
            <person name="Copeland A."/>
            <person name="Lucas S."/>
            <person name="Lapidus A."/>
            <person name="Barry K."/>
            <person name="Detter J.C."/>
            <person name="Glavina del Rio T."/>
            <person name="Hammon N."/>
            <person name="Israni S."/>
            <person name="Dalin E."/>
            <person name="Tice H."/>
            <person name="Pitluck S."/>
            <person name="Chain P."/>
            <person name="Malfatti S."/>
            <person name="Shin M."/>
            <person name="Vergez L."/>
            <person name="Schmutz J."/>
            <person name="Larimer F."/>
            <person name="Land M."/>
            <person name="Hauser L."/>
            <person name="Kyrpides N."/>
            <person name="Tiedje J."/>
            <person name="Richardson P."/>
        </authorList>
    </citation>
    <scope>NUCLEOTIDE SEQUENCE [LARGE SCALE GENOMIC DNA]</scope>
    <source>
        <strain evidence="2">G4 / LMG 22486</strain>
        <plasmid evidence="1 2">pBVIE05</plasmid>
    </source>
</reference>
<dbReference type="InterPro" id="IPR007460">
    <property type="entry name" value="BrnT_toxin"/>
</dbReference>
<dbReference type="Proteomes" id="UP000002287">
    <property type="component" value="Plasmid pBVIE05"/>
</dbReference>
<organism evidence="1 2">
    <name type="scientific">Burkholderia vietnamiensis (strain G4 / LMG 22486)</name>
    <name type="common">Burkholderia cepacia (strain R1808)</name>
    <dbReference type="NCBI Taxonomy" id="269482"/>
    <lineage>
        <taxon>Bacteria</taxon>
        <taxon>Pseudomonadati</taxon>
        <taxon>Pseudomonadota</taxon>
        <taxon>Betaproteobacteria</taxon>
        <taxon>Burkholderiales</taxon>
        <taxon>Burkholderiaceae</taxon>
        <taxon>Burkholderia</taxon>
        <taxon>Burkholderia cepacia complex</taxon>
    </lineage>
</organism>
<protein>
    <recommendedName>
        <fullName evidence="3">BrnT family toxin</fullName>
    </recommendedName>
</protein>
<dbReference type="AlphaFoldDB" id="A4JWG7"/>
<dbReference type="InterPro" id="IPR038573">
    <property type="entry name" value="BrnT_sf"/>
</dbReference>
<dbReference type="Gene3D" id="3.10.450.530">
    <property type="entry name" value="Ribonuclease toxin, BrnT, of type II toxin-antitoxin system"/>
    <property type="match status" value="1"/>
</dbReference>
<evidence type="ECO:0008006" key="3">
    <source>
        <dbReference type="Google" id="ProtNLM"/>
    </source>
</evidence>
<evidence type="ECO:0000313" key="1">
    <source>
        <dbReference type="EMBL" id="ABO60620.1"/>
    </source>
</evidence>